<evidence type="ECO:0000256" key="1">
    <source>
        <dbReference type="ARBA" id="ARBA00022723"/>
    </source>
</evidence>
<dbReference type="PROSITE" id="PS51999">
    <property type="entry name" value="ZF_GRF"/>
    <property type="match status" value="1"/>
</dbReference>
<evidence type="ECO:0000256" key="4">
    <source>
        <dbReference type="PROSITE-ProRule" id="PRU01343"/>
    </source>
</evidence>
<dbReference type="InterPro" id="IPR010666">
    <property type="entry name" value="Znf_GRF"/>
</dbReference>
<proteinExistence type="predicted"/>
<reference evidence="6 7" key="1">
    <citation type="submission" date="2024-01" db="EMBL/GenBank/DDBJ databases">
        <title>The complete chloroplast genome sequence of Lithospermum erythrorhizon: insights into the phylogenetic relationship among Boraginaceae species and the maternal lineages of purple gromwells.</title>
        <authorList>
            <person name="Okada T."/>
            <person name="Watanabe K."/>
        </authorList>
    </citation>
    <scope>NUCLEOTIDE SEQUENCE [LARGE SCALE GENOMIC DNA]</scope>
</reference>
<keyword evidence="2 4" id="KW-0863">Zinc-finger</keyword>
<keyword evidence="3" id="KW-0862">Zinc</keyword>
<name>A0AAV3NRQ3_LITER</name>
<dbReference type="Proteomes" id="UP001454036">
    <property type="component" value="Unassembled WGS sequence"/>
</dbReference>
<evidence type="ECO:0000313" key="6">
    <source>
        <dbReference type="EMBL" id="GAA0140367.1"/>
    </source>
</evidence>
<dbReference type="GO" id="GO:0008270">
    <property type="term" value="F:zinc ion binding"/>
    <property type="evidence" value="ECO:0007669"/>
    <property type="project" value="UniProtKB-KW"/>
</dbReference>
<sequence>MSMQNQNEEKVVYCKYCAKVCIKLVSTTNENLCRMFYACPMPRVVGGHGWMDWVDRTYLEGATSYVHYRGGKFEAFEVMLKEKNNAIAQLELKNDRFWEDFVKEKEHTNCLNKYLKVTIILLGCCVIKALYW</sequence>
<keyword evidence="1" id="KW-0479">Metal-binding</keyword>
<evidence type="ECO:0000256" key="3">
    <source>
        <dbReference type="ARBA" id="ARBA00022833"/>
    </source>
</evidence>
<accession>A0AAV3NRQ3</accession>
<evidence type="ECO:0000313" key="7">
    <source>
        <dbReference type="Proteomes" id="UP001454036"/>
    </source>
</evidence>
<keyword evidence="7" id="KW-1185">Reference proteome</keyword>
<feature type="domain" description="GRF-type" evidence="5">
    <location>
        <begin position="14"/>
        <end position="57"/>
    </location>
</feature>
<gene>
    <name evidence="6" type="ORF">LIER_35225</name>
</gene>
<evidence type="ECO:0000256" key="2">
    <source>
        <dbReference type="ARBA" id="ARBA00022771"/>
    </source>
</evidence>
<evidence type="ECO:0000259" key="5">
    <source>
        <dbReference type="PROSITE" id="PS51999"/>
    </source>
</evidence>
<organism evidence="6 7">
    <name type="scientific">Lithospermum erythrorhizon</name>
    <name type="common">Purple gromwell</name>
    <name type="synonym">Lithospermum officinale var. erythrorhizon</name>
    <dbReference type="NCBI Taxonomy" id="34254"/>
    <lineage>
        <taxon>Eukaryota</taxon>
        <taxon>Viridiplantae</taxon>
        <taxon>Streptophyta</taxon>
        <taxon>Embryophyta</taxon>
        <taxon>Tracheophyta</taxon>
        <taxon>Spermatophyta</taxon>
        <taxon>Magnoliopsida</taxon>
        <taxon>eudicotyledons</taxon>
        <taxon>Gunneridae</taxon>
        <taxon>Pentapetalae</taxon>
        <taxon>asterids</taxon>
        <taxon>lamiids</taxon>
        <taxon>Boraginales</taxon>
        <taxon>Boraginaceae</taxon>
        <taxon>Boraginoideae</taxon>
        <taxon>Lithospermeae</taxon>
        <taxon>Lithospermum</taxon>
    </lineage>
</organism>
<comment type="caution">
    <text evidence="6">The sequence shown here is derived from an EMBL/GenBank/DDBJ whole genome shotgun (WGS) entry which is preliminary data.</text>
</comment>
<dbReference type="EMBL" id="BAABME010015282">
    <property type="protein sequence ID" value="GAA0140367.1"/>
    <property type="molecule type" value="Genomic_DNA"/>
</dbReference>
<protein>
    <recommendedName>
        <fullName evidence="5">GRF-type domain-containing protein</fullName>
    </recommendedName>
</protein>
<dbReference type="AlphaFoldDB" id="A0AAV3NRQ3"/>